<gene>
    <name evidence="1" type="ORF">OKA05_04850</name>
</gene>
<reference evidence="1 2" key="1">
    <citation type="submission" date="2022-10" db="EMBL/GenBank/DDBJ databases">
        <title>Luteolibacter arcticus strain CCTCC AB 2014275, whole genome shotgun sequencing project.</title>
        <authorList>
            <person name="Zhao G."/>
            <person name="Shen L."/>
        </authorList>
    </citation>
    <scope>NUCLEOTIDE SEQUENCE [LARGE SCALE GENOMIC DNA]</scope>
    <source>
        <strain evidence="1 2">CCTCC AB 2014275</strain>
    </source>
</reference>
<keyword evidence="2" id="KW-1185">Reference proteome</keyword>
<accession>A0ABT3GEL0</accession>
<sequence length="70" mass="7150">MLAATGILSAVDPGAVRDWSSGDGKVIKATMIAATADSVTLKVSGTGKPVKVPLSRLSEADRAFVAEHRA</sequence>
<dbReference type="Proteomes" id="UP001320876">
    <property type="component" value="Unassembled WGS sequence"/>
</dbReference>
<protein>
    <recommendedName>
        <fullName evidence="3">SLA1 homology domain-containing protein</fullName>
    </recommendedName>
</protein>
<proteinExistence type="predicted"/>
<organism evidence="1 2">
    <name type="scientific">Luteolibacter arcticus</name>
    <dbReference type="NCBI Taxonomy" id="1581411"/>
    <lineage>
        <taxon>Bacteria</taxon>
        <taxon>Pseudomonadati</taxon>
        <taxon>Verrucomicrobiota</taxon>
        <taxon>Verrucomicrobiia</taxon>
        <taxon>Verrucomicrobiales</taxon>
        <taxon>Verrucomicrobiaceae</taxon>
        <taxon>Luteolibacter</taxon>
    </lineage>
</organism>
<evidence type="ECO:0008006" key="3">
    <source>
        <dbReference type="Google" id="ProtNLM"/>
    </source>
</evidence>
<evidence type="ECO:0000313" key="2">
    <source>
        <dbReference type="Proteomes" id="UP001320876"/>
    </source>
</evidence>
<name>A0ABT3GEL0_9BACT</name>
<comment type="caution">
    <text evidence="1">The sequence shown here is derived from an EMBL/GenBank/DDBJ whole genome shotgun (WGS) entry which is preliminary data.</text>
</comment>
<dbReference type="EMBL" id="JAPDDT010000002">
    <property type="protein sequence ID" value="MCW1921868.1"/>
    <property type="molecule type" value="Genomic_DNA"/>
</dbReference>
<evidence type="ECO:0000313" key="1">
    <source>
        <dbReference type="EMBL" id="MCW1921868.1"/>
    </source>
</evidence>
<dbReference type="Gene3D" id="2.30.30.700">
    <property type="entry name" value="SLA1 homology domain 1"/>
    <property type="match status" value="1"/>
</dbReference>